<name>K1RKZ9_9ZZZZ</name>
<feature type="non-terminal residue" evidence="1">
    <location>
        <position position="90"/>
    </location>
</feature>
<dbReference type="AlphaFoldDB" id="K1RKZ9"/>
<reference evidence="1" key="1">
    <citation type="journal article" date="2013" name="Environ. Microbiol.">
        <title>Microbiota from the distal guts of lean and obese adolescents exhibit partial functional redundancy besides clear differences in community structure.</title>
        <authorList>
            <person name="Ferrer M."/>
            <person name="Ruiz A."/>
            <person name="Lanza F."/>
            <person name="Haange S.B."/>
            <person name="Oberbach A."/>
            <person name="Till H."/>
            <person name="Bargiela R."/>
            <person name="Campoy C."/>
            <person name="Segura M.T."/>
            <person name="Richter M."/>
            <person name="von Bergen M."/>
            <person name="Seifert J."/>
            <person name="Suarez A."/>
        </authorList>
    </citation>
    <scope>NUCLEOTIDE SEQUENCE</scope>
</reference>
<accession>K1RKZ9</accession>
<comment type="caution">
    <text evidence="1">The sequence shown here is derived from an EMBL/GenBank/DDBJ whole genome shotgun (WGS) entry which is preliminary data.</text>
</comment>
<proteinExistence type="predicted"/>
<evidence type="ECO:0000313" key="1">
    <source>
        <dbReference type="EMBL" id="EKC44234.1"/>
    </source>
</evidence>
<protein>
    <submittedName>
        <fullName evidence="1">Uncharacterized protein</fullName>
    </submittedName>
</protein>
<dbReference type="EMBL" id="AJWY01014267">
    <property type="protein sequence ID" value="EKC44234.1"/>
    <property type="molecule type" value="Genomic_DNA"/>
</dbReference>
<organism evidence="1">
    <name type="scientific">human gut metagenome</name>
    <dbReference type="NCBI Taxonomy" id="408170"/>
    <lineage>
        <taxon>unclassified sequences</taxon>
        <taxon>metagenomes</taxon>
        <taxon>organismal metagenomes</taxon>
    </lineage>
</organism>
<sequence length="90" mass="10863">MIKGESYMVVGFPYQLPVYEGYYPEEQIREEMQEDDFDSIAWSMEMDSLFFGSSEKAFYNFETVDKIRKIQRALYPKPYYALLNDSKYKY</sequence>
<gene>
    <name evidence="1" type="ORF">LEA_20747</name>
</gene>